<dbReference type="RefSeq" id="WP_013387756.1">
    <property type="nucleotide sequence ID" value="NC_014632.1"/>
</dbReference>
<dbReference type="Pfam" id="PF02597">
    <property type="entry name" value="ThiS"/>
    <property type="match status" value="1"/>
</dbReference>
<gene>
    <name evidence="1" type="ordered locus">Ilyop_1308</name>
</gene>
<evidence type="ECO:0000313" key="2">
    <source>
        <dbReference type="Proteomes" id="UP000006875"/>
    </source>
</evidence>
<dbReference type="eggNOG" id="COG1977">
    <property type="taxonomic scope" value="Bacteria"/>
</dbReference>
<protein>
    <submittedName>
        <fullName evidence="1">ThiamineS protein</fullName>
    </submittedName>
</protein>
<dbReference type="KEGG" id="ipo:Ilyop_1308"/>
<dbReference type="SUPFAM" id="SSF54285">
    <property type="entry name" value="MoaD/ThiS"/>
    <property type="match status" value="1"/>
</dbReference>
<dbReference type="InterPro" id="IPR012675">
    <property type="entry name" value="Beta-grasp_dom_sf"/>
</dbReference>
<dbReference type="HOGENOM" id="CLU_114601_5_3_0"/>
<accession>E3H9I0</accession>
<dbReference type="EMBL" id="CP002281">
    <property type="protein sequence ID" value="ADO83089.1"/>
    <property type="molecule type" value="Genomic_DNA"/>
</dbReference>
<dbReference type="OrthoDB" id="9801945at2"/>
<sequence>MAEKIKIEVRLFANLRERFPKESRGVKEFEVLEGFSIDDLVDLIGEIDRSTVIILKNGRREKDFEKKLKAGDRIALFPPVGGG</sequence>
<keyword evidence="2" id="KW-1185">Reference proteome</keyword>
<dbReference type="InterPro" id="IPR003749">
    <property type="entry name" value="ThiS/MoaD-like"/>
</dbReference>
<evidence type="ECO:0000313" key="1">
    <source>
        <dbReference type="EMBL" id="ADO83089.1"/>
    </source>
</evidence>
<proteinExistence type="predicted"/>
<dbReference type="AlphaFoldDB" id="E3H9I0"/>
<dbReference type="STRING" id="572544.Ilyop_1308"/>
<organism evidence="1 2">
    <name type="scientific">Ilyobacter polytropus (strain ATCC 51220 / DSM 2926 / LMG 16218 / CuHBu1)</name>
    <dbReference type="NCBI Taxonomy" id="572544"/>
    <lineage>
        <taxon>Bacteria</taxon>
        <taxon>Fusobacteriati</taxon>
        <taxon>Fusobacteriota</taxon>
        <taxon>Fusobacteriia</taxon>
        <taxon>Fusobacteriales</taxon>
        <taxon>Fusobacteriaceae</taxon>
        <taxon>Ilyobacter</taxon>
    </lineage>
</organism>
<dbReference type="Gene3D" id="3.10.20.30">
    <property type="match status" value="1"/>
</dbReference>
<dbReference type="Proteomes" id="UP000006875">
    <property type="component" value="Chromosome"/>
</dbReference>
<name>E3H9I0_ILYPC</name>
<dbReference type="InterPro" id="IPR016155">
    <property type="entry name" value="Mopterin_synth/thiamin_S_b"/>
</dbReference>
<reference evidence="1 2" key="1">
    <citation type="journal article" date="2010" name="Stand. Genomic Sci.">
        <title>Complete genome sequence of Ilyobacter polytropus type strain (CuHbu1).</title>
        <authorList>
            <person name="Sikorski J."/>
            <person name="Chertkov O."/>
            <person name="Lapidus A."/>
            <person name="Nolan M."/>
            <person name="Lucas S."/>
            <person name="Del Rio T.G."/>
            <person name="Tice H."/>
            <person name="Cheng J.F."/>
            <person name="Tapia R."/>
            <person name="Han C."/>
            <person name="Goodwin L."/>
            <person name="Pitluck S."/>
            <person name="Liolios K."/>
            <person name="Ivanova N."/>
            <person name="Mavromatis K."/>
            <person name="Mikhailova N."/>
            <person name="Pati A."/>
            <person name="Chen A."/>
            <person name="Palaniappan K."/>
            <person name="Land M."/>
            <person name="Hauser L."/>
            <person name="Chang Y.J."/>
            <person name="Jeffries C.D."/>
            <person name="Brambilla E."/>
            <person name="Yasawong M."/>
            <person name="Rohde M."/>
            <person name="Pukall R."/>
            <person name="Spring S."/>
            <person name="Goker M."/>
            <person name="Woyke T."/>
            <person name="Bristow J."/>
            <person name="Eisen J.A."/>
            <person name="Markowitz V."/>
            <person name="Hugenholtz P."/>
            <person name="Kyrpides N.C."/>
            <person name="Klenk H.P."/>
        </authorList>
    </citation>
    <scope>NUCLEOTIDE SEQUENCE [LARGE SCALE GENOMIC DNA]</scope>
    <source>
        <strain evidence="2">ATCC 51220 / DSM 2926 / LMG 16218 / CuHBu1</strain>
    </source>
</reference>
<dbReference type="CDD" id="cd17040">
    <property type="entry name" value="Ubl_MoaD_like"/>
    <property type="match status" value="1"/>
</dbReference>